<comment type="caution">
    <text evidence="2">The sequence shown here is derived from an EMBL/GenBank/DDBJ whole genome shotgun (WGS) entry which is preliminary data.</text>
</comment>
<proteinExistence type="predicted"/>
<evidence type="ECO:0000259" key="1">
    <source>
        <dbReference type="PROSITE" id="PS51677"/>
    </source>
</evidence>
<dbReference type="Proteomes" id="UP000029585">
    <property type="component" value="Unassembled WGS sequence"/>
</dbReference>
<dbReference type="PANTHER" id="PTHR47561:SF1">
    <property type="entry name" value="POLYSACCHARIDE DEACETYLASE FAMILY PROTEIN (AFU_ORTHOLOGUE AFUA_6G05030)"/>
    <property type="match status" value="1"/>
</dbReference>
<dbReference type="InterPro" id="IPR037950">
    <property type="entry name" value="PgdA-like"/>
</dbReference>
<dbReference type="SUPFAM" id="SSF88713">
    <property type="entry name" value="Glycoside hydrolase/deacetylase"/>
    <property type="match status" value="1"/>
</dbReference>
<dbReference type="HOGENOM" id="CLU_029940_1_1_9"/>
<feature type="domain" description="NodB homology" evidence="1">
    <location>
        <begin position="38"/>
        <end position="273"/>
    </location>
</feature>
<evidence type="ECO:0000313" key="2">
    <source>
        <dbReference type="EMBL" id="KGF52089.1"/>
    </source>
</evidence>
<dbReference type="AlphaFoldDB" id="A0A096D3I3"/>
<dbReference type="RefSeq" id="WP_050001817.1">
    <property type="nucleotide sequence ID" value="NZ_KN174170.1"/>
</dbReference>
<dbReference type="eggNOG" id="COG0726">
    <property type="taxonomic scope" value="Bacteria"/>
</dbReference>
<reference evidence="2 3" key="1">
    <citation type="submission" date="2011-08" db="EMBL/GenBank/DDBJ databases">
        <title>The Genome Sequence of Clostridium orbiscindens 1_3_50AFAA.</title>
        <authorList>
            <consortium name="The Broad Institute Genome Sequencing Platform"/>
            <person name="Earl A."/>
            <person name="Ward D."/>
            <person name="Feldgarden M."/>
            <person name="Gevers D."/>
            <person name="Daigneault M."/>
            <person name="Strauss J."/>
            <person name="Allen-Vercoe E."/>
            <person name="Young S.K."/>
            <person name="Zeng Q."/>
            <person name="Gargeya S."/>
            <person name="Fitzgerald M."/>
            <person name="Haas B."/>
            <person name="Abouelleil A."/>
            <person name="Alvarado L."/>
            <person name="Arachchi H.M."/>
            <person name="Berlin A."/>
            <person name="Brown A."/>
            <person name="Chapman S.B."/>
            <person name="Chen Z."/>
            <person name="Dunbar C."/>
            <person name="Freedman E."/>
            <person name="Gearin G."/>
            <person name="Gellesch M."/>
            <person name="Goldberg J."/>
            <person name="Griggs A."/>
            <person name="Gujja S."/>
            <person name="Heiman D."/>
            <person name="Howarth C."/>
            <person name="Larson L."/>
            <person name="Lui A."/>
            <person name="MacDonald P.J.P."/>
            <person name="Montmayeur A."/>
            <person name="Murphy C."/>
            <person name="Neiman D."/>
            <person name="Pearson M."/>
            <person name="Priest M."/>
            <person name="Roberts A."/>
            <person name="Saif S."/>
            <person name="Shea T."/>
            <person name="Shenoy N."/>
            <person name="Sisk P."/>
            <person name="Stolte C."/>
            <person name="Sykes S."/>
            <person name="Wortman J."/>
            <person name="Nusbaum C."/>
            <person name="Birren B."/>
        </authorList>
    </citation>
    <scope>NUCLEOTIDE SEQUENCE [LARGE SCALE GENOMIC DNA]</scope>
    <source>
        <strain evidence="2 3">1_3_50AFAA</strain>
    </source>
</reference>
<name>A0A096D3I3_FLAPL</name>
<evidence type="ECO:0000313" key="3">
    <source>
        <dbReference type="Proteomes" id="UP000029585"/>
    </source>
</evidence>
<protein>
    <recommendedName>
        <fullName evidence="1">NodB homology domain-containing protein</fullName>
    </recommendedName>
</protein>
<dbReference type="PATRIC" id="fig|742738.3.peg.4251"/>
<accession>A0A096D3I3</accession>
<organism evidence="2 3">
    <name type="scientific">Flavonifractor plautii 1_3_50AFAA</name>
    <dbReference type="NCBI Taxonomy" id="742738"/>
    <lineage>
        <taxon>Bacteria</taxon>
        <taxon>Bacillati</taxon>
        <taxon>Bacillota</taxon>
        <taxon>Clostridia</taxon>
        <taxon>Eubacteriales</taxon>
        <taxon>Oscillospiraceae</taxon>
        <taxon>Flavonifractor</taxon>
    </lineage>
</organism>
<gene>
    <name evidence="2" type="ORF">HMPREF9460_04141</name>
</gene>
<dbReference type="Pfam" id="PF01522">
    <property type="entry name" value="Polysacc_deac_1"/>
    <property type="match status" value="1"/>
</dbReference>
<keyword evidence="3" id="KW-1185">Reference proteome</keyword>
<dbReference type="PROSITE" id="PS51677">
    <property type="entry name" value="NODB"/>
    <property type="match status" value="1"/>
</dbReference>
<sequence length="273" mass="31053">MKKEIVWPHGHQAAAMICIMLDAEFIWLGMDPEKYDTPKHRSMGEYGPRRGINRILEALDRFQVKATFFAPGIFAETYPEQLKEIAEAGHEIALHGYRHEDFGGLSKEQQQSALNQGAKAIEQTIGRMPVGFRLPEGGCTEETLTLIQQAGFLYDNSFFDHDIPYRIPGSGAYADMIEIPTRWELIDFPYLAWGDSFPAGNARIAIYDDVLDNWLRELNADYDMGYCYVLSLTPQTIGSPGRMFMVNTVLEQIKRKNIWLATGEEIARYVMSL</sequence>
<dbReference type="GO" id="GO:0005975">
    <property type="term" value="P:carbohydrate metabolic process"/>
    <property type="evidence" value="ECO:0007669"/>
    <property type="project" value="InterPro"/>
</dbReference>
<dbReference type="GO" id="GO:0016810">
    <property type="term" value="F:hydrolase activity, acting on carbon-nitrogen (but not peptide) bonds"/>
    <property type="evidence" value="ECO:0007669"/>
    <property type="project" value="InterPro"/>
</dbReference>
<dbReference type="EMBL" id="ADLO01000132">
    <property type="protein sequence ID" value="KGF52089.1"/>
    <property type="molecule type" value="Genomic_DNA"/>
</dbReference>
<dbReference type="PANTHER" id="PTHR47561">
    <property type="entry name" value="POLYSACCHARIDE DEACETYLASE FAMILY PROTEIN (AFU_ORTHOLOGUE AFUA_6G05030)"/>
    <property type="match status" value="1"/>
</dbReference>
<dbReference type="Gene3D" id="3.20.20.370">
    <property type="entry name" value="Glycoside hydrolase/deacetylase"/>
    <property type="match status" value="1"/>
</dbReference>
<dbReference type="CDD" id="cd10938">
    <property type="entry name" value="CE4_HpPgdA_like"/>
    <property type="match status" value="1"/>
</dbReference>
<dbReference type="InterPro" id="IPR011330">
    <property type="entry name" value="Glyco_hydro/deAcase_b/a-brl"/>
</dbReference>
<dbReference type="InterPro" id="IPR002509">
    <property type="entry name" value="NODB_dom"/>
</dbReference>